<keyword evidence="4" id="KW-1185">Reference proteome</keyword>
<feature type="domain" description="DUF7932" evidence="2">
    <location>
        <begin position="370"/>
        <end position="505"/>
    </location>
</feature>
<sequence length="1152" mass="125320">MATIFSVNGEDGATLARSSGIRLVQGDSQALVLRNQELATRNGQPGRNAPQALRGGPGGTLAVQLSESNLSQGAIRVERVEYRSAQHPPQNAEVPVGRDLNLTAIGGTGESGHNGGDGQRGQDGVDGTGATKASDATNGTNGGRGGDAGRGSSGGDGGPGGAIHIIVHENNTHLLMAVSCDVRGGQGGIPGEHGEPGAGGSGGKGGQGWKWDEIVGYTPYCTDSCIKSTDHASNSTTLARMGTNLNAAGSHLNASSRALIARTGALTVSGNNLQNMIAQTAIRYNATRQPRRGEGYCKCGGGTGSCAGCGVKPVIKWFQRQPGLDGKEGEKGTSITTPLAAGQQGEGGTVSIAVISGDGSTQAYSAPWSLELVDFEVEDENGDGVFEPGEHVFIRRIKVRNVGGMPSPTCRIPVTLANDSEWFGSVPAHQGGLAYLPTSVPAGESASTEGSIKVRIKERTRGNSKPASLATRFLAKDTLNIRADMPWLDRRMPSFDFTKEIEISYPCGLGGFEFLSTIAQGAVSRVQYKVQNLSTCPLGERGATVPVRAVEVRATFPADYGRLIGEEEEEEGVEVIRAVPCTRPKDSLSLQQQFRILSSARSHTHFPITFELYLESPNQDATSETLETILVERHTVRLQVTNTYVHTPNAKVLLITNPKTTERQSQAIQHFIRNTLRMEMDLCNAHQNGGLLRSAEDVFAEPYPITAPYREKTIIVLDDTFEFFGTGDRTVSQLFDPRWLSEISRSGTSSSFIGCDHENAFDMIVRAAVLPLPLKLEEAVKQLKKARTFSSPHELVDSIKQEKQFGSARPELSAIPLKQQKWYRFGRDKSDKQAKALATALRNHLPNERFLVTCMGQKQRVPNRNSTSATDTSDEQMRSNDGLLVVLTGLDHHRPVWSTESSVSLMAVSDDSPNRARLDDFGKYNIISALPVHERISLLWKNPYSGNFIPEAMTLSVVRDLFQQMTGLMDSAYKRLVCLDENDIEAIQAFLKVHLPYLGHILNTPEAKQAVSAPEPVLEVLRWTLAFTASMKRHRRLDGLIRVIVKHRPSTRNLNVVALSFDSAMRPSNALIQRIAQLTRTPENYFTKGQRSASQVVPRTRHCTPREWDSLVRSAREWRDRVQDDMDYAQKELGRMLVDFTPPEAAELSTGQ</sequence>
<feature type="region of interest" description="Disordered" evidence="1">
    <location>
        <begin position="40"/>
        <end position="59"/>
    </location>
</feature>
<dbReference type="AlphaFoldDB" id="A0A6A6HTP8"/>
<feature type="compositionally biased region" description="Gly residues" evidence="1">
    <location>
        <begin position="140"/>
        <end position="161"/>
    </location>
</feature>
<organism evidence="3 4">
    <name type="scientific">Trematosphaeria pertusa</name>
    <dbReference type="NCBI Taxonomy" id="390896"/>
    <lineage>
        <taxon>Eukaryota</taxon>
        <taxon>Fungi</taxon>
        <taxon>Dikarya</taxon>
        <taxon>Ascomycota</taxon>
        <taxon>Pezizomycotina</taxon>
        <taxon>Dothideomycetes</taxon>
        <taxon>Pleosporomycetidae</taxon>
        <taxon>Pleosporales</taxon>
        <taxon>Massarineae</taxon>
        <taxon>Trematosphaeriaceae</taxon>
        <taxon>Trematosphaeria</taxon>
    </lineage>
</organism>
<reference evidence="3" key="1">
    <citation type="journal article" date="2020" name="Stud. Mycol.">
        <title>101 Dothideomycetes genomes: a test case for predicting lifestyles and emergence of pathogens.</title>
        <authorList>
            <person name="Haridas S."/>
            <person name="Albert R."/>
            <person name="Binder M."/>
            <person name="Bloem J."/>
            <person name="Labutti K."/>
            <person name="Salamov A."/>
            <person name="Andreopoulos B."/>
            <person name="Baker S."/>
            <person name="Barry K."/>
            <person name="Bills G."/>
            <person name="Bluhm B."/>
            <person name="Cannon C."/>
            <person name="Castanera R."/>
            <person name="Culley D."/>
            <person name="Daum C."/>
            <person name="Ezra D."/>
            <person name="Gonzalez J."/>
            <person name="Henrissat B."/>
            <person name="Kuo A."/>
            <person name="Liang C."/>
            <person name="Lipzen A."/>
            <person name="Lutzoni F."/>
            <person name="Magnuson J."/>
            <person name="Mondo S."/>
            <person name="Nolan M."/>
            <person name="Ohm R."/>
            <person name="Pangilinan J."/>
            <person name="Park H.-J."/>
            <person name="Ramirez L."/>
            <person name="Alfaro M."/>
            <person name="Sun H."/>
            <person name="Tritt A."/>
            <person name="Yoshinaga Y."/>
            <person name="Zwiers L.-H."/>
            <person name="Turgeon B."/>
            <person name="Goodwin S."/>
            <person name="Spatafora J."/>
            <person name="Crous P."/>
            <person name="Grigoriev I."/>
        </authorList>
    </citation>
    <scope>NUCLEOTIDE SEQUENCE</scope>
    <source>
        <strain evidence="3">CBS 122368</strain>
    </source>
</reference>
<feature type="region of interest" description="Disordered" evidence="1">
    <location>
        <begin position="84"/>
        <end position="163"/>
    </location>
</feature>
<feature type="region of interest" description="Disordered" evidence="1">
    <location>
        <begin position="186"/>
        <end position="206"/>
    </location>
</feature>
<dbReference type="GeneID" id="54573625"/>
<feature type="compositionally biased region" description="Gly residues" evidence="1">
    <location>
        <begin position="106"/>
        <end position="127"/>
    </location>
</feature>
<gene>
    <name evidence="3" type="ORF">BU26DRAFT_172693</name>
</gene>
<dbReference type="EMBL" id="ML987211">
    <property type="protein sequence ID" value="KAF2241545.1"/>
    <property type="molecule type" value="Genomic_DNA"/>
</dbReference>
<evidence type="ECO:0000256" key="1">
    <source>
        <dbReference type="SAM" id="MobiDB-lite"/>
    </source>
</evidence>
<evidence type="ECO:0000313" key="3">
    <source>
        <dbReference type="EMBL" id="KAF2241545.1"/>
    </source>
</evidence>
<dbReference type="Pfam" id="PF25560">
    <property type="entry name" value="DUF7932"/>
    <property type="match status" value="1"/>
</dbReference>
<dbReference type="InterPro" id="IPR057692">
    <property type="entry name" value="DUF7932"/>
</dbReference>
<dbReference type="Proteomes" id="UP000800094">
    <property type="component" value="Unassembled WGS sequence"/>
</dbReference>
<dbReference type="RefSeq" id="XP_033676549.1">
    <property type="nucleotide sequence ID" value="XM_033820295.1"/>
</dbReference>
<proteinExistence type="predicted"/>
<name>A0A6A6HTP8_9PLEO</name>
<accession>A0A6A6HTP8</accession>
<evidence type="ECO:0000313" key="4">
    <source>
        <dbReference type="Proteomes" id="UP000800094"/>
    </source>
</evidence>
<protein>
    <recommendedName>
        <fullName evidence="2">DUF7932 domain-containing protein</fullName>
    </recommendedName>
</protein>
<dbReference type="OrthoDB" id="3786349at2759"/>
<evidence type="ECO:0000259" key="2">
    <source>
        <dbReference type="Pfam" id="PF25560"/>
    </source>
</evidence>